<keyword evidence="3" id="KW-0813">Transport</keyword>
<evidence type="ECO:0000256" key="2">
    <source>
        <dbReference type="ARBA" id="ARBA00005814"/>
    </source>
</evidence>
<dbReference type="InterPro" id="IPR050352">
    <property type="entry name" value="ABCG_transporters"/>
</dbReference>
<dbReference type="AlphaFoldDB" id="L5M623"/>
<reference evidence="10" key="1">
    <citation type="journal article" date="2013" name="Science">
        <title>Comparative analysis of bat genomes provides insight into the evolution of flight and immunity.</title>
        <authorList>
            <person name="Zhang G."/>
            <person name="Cowled C."/>
            <person name="Shi Z."/>
            <person name="Huang Z."/>
            <person name="Bishop-Lilly K.A."/>
            <person name="Fang X."/>
            <person name="Wynne J.W."/>
            <person name="Xiong Z."/>
            <person name="Baker M.L."/>
            <person name="Zhao W."/>
            <person name="Tachedjian M."/>
            <person name="Zhu Y."/>
            <person name="Zhou P."/>
            <person name="Jiang X."/>
            <person name="Ng J."/>
            <person name="Yang L."/>
            <person name="Wu L."/>
            <person name="Xiao J."/>
            <person name="Feng Y."/>
            <person name="Chen Y."/>
            <person name="Sun X."/>
            <person name="Zhang Y."/>
            <person name="Marsh G.A."/>
            <person name="Crameri G."/>
            <person name="Broder C.C."/>
            <person name="Frey K.G."/>
            <person name="Wang L.F."/>
            <person name="Wang J."/>
        </authorList>
    </citation>
    <scope>NUCLEOTIDE SEQUENCE [LARGE SCALE GENOMIC DNA]</scope>
</reference>
<evidence type="ECO:0000313" key="10">
    <source>
        <dbReference type="Proteomes" id="UP000010556"/>
    </source>
</evidence>
<comment type="similarity">
    <text evidence="2">Belongs to the ABC transporter superfamily. ABCG family. Eye pigment precursor importer (TC 3.A.1.204) subfamily.</text>
</comment>
<evidence type="ECO:0000256" key="3">
    <source>
        <dbReference type="ARBA" id="ARBA00022448"/>
    </source>
</evidence>
<dbReference type="Gene3D" id="3.40.50.300">
    <property type="entry name" value="P-loop containing nucleotide triphosphate hydrolases"/>
    <property type="match status" value="1"/>
</dbReference>
<keyword evidence="6" id="KW-0472">Membrane</keyword>
<comment type="subcellular location">
    <subcellularLocation>
        <location evidence="1">Membrane</location>
        <topology evidence="1">Multi-pass membrane protein</topology>
    </subcellularLocation>
</comment>
<organism evidence="9 10">
    <name type="scientific">Myotis davidii</name>
    <name type="common">David's myotis</name>
    <dbReference type="NCBI Taxonomy" id="225400"/>
    <lineage>
        <taxon>Eukaryota</taxon>
        <taxon>Metazoa</taxon>
        <taxon>Chordata</taxon>
        <taxon>Craniata</taxon>
        <taxon>Vertebrata</taxon>
        <taxon>Euteleostomi</taxon>
        <taxon>Mammalia</taxon>
        <taxon>Eutheria</taxon>
        <taxon>Laurasiatheria</taxon>
        <taxon>Chiroptera</taxon>
        <taxon>Yangochiroptera</taxon>
        <taxon>Vespertilionidae</taxon>
        <taxon>Myotis</taxon>
    </lineage>
</organism>
<dbReference type="Pfam" id="PF00005">
    <property type="entry name" value="ABC_tran"/>
    <property type="match status" value="1"/>
</dbReference>
<dbReference type="GO" id="GO:0005886">
    <property type="term" value="C:plasma membrane"/>
    <property type="evidence" value="ECO:0007669"/>
    <property type="project" value="TreeGrafter"/>
</dbReference>
<dbReference type="GO" id="GO:0005524">
    <property type="term" value="F:ATP binding"/>
    <property type="evidence" value="ECO:0007669"/>
    <property type="project" value="UniProtKB-KW"/>
</dbReference>
<evidence type="ECO:0000256" key="1">
    <source>
        <dbReference type="ARBA" id="ARBA00004141"/>
    </source>
</evidence>
<feature type="domain" description="ABC transporter" evidence="8">
    <location>
        <begin position="66"/>
        <end position="208"/>
    </location>
</feature>
<keyword evidence="4" id="KW-0812">Transmembrane</keyword>
<protein>
    <submittedName>
        <fullName evidence="9">ATP-binding cassette sub-family G member 4</fullName>
    </submittedName>
</protein>
<evidence type="ECO:0000259" key="8">
    <source>
        <dbReference type="Pfam" id="PF00005"/>
    </source>
</evidence>
<name>L5M623_MYODS</name>
<dbReference type="PANTHER" id="PTHR48041:SF75">
    <property type="entry name" value="ATP-BINDING CASSETTE SUB-FAMILY G MEMBER 4"/>
    <property type="match status" value="1"/>
</dbReference>
<evidence type="ECO:0000256" key="6">
    <source>
        <dbReference type="ARBA" id="ARBA00023136"/>
    </source>
</evidence>
<evidence type="ECO:0000313" key="9">
    <source>
        <dbReference type="EMBL" id="ELK34069.1"/>
    </source>
</evidence>
<dbReference type="InterPro" id="IPR003439">
    <property type="entry name" value="ABC_transporter-like_ATP-bd"/>
</dbReference>
<dbReference type="GO" id="GO:0016887">
    <property type="term" value="F:ATP hydrolysis activity"/>
    <property type="evidence" value="ECO:0007669"/>
    <property type="project" value="InterPro"/>
</dbReference>
<dbReference type="GO" id="GO:0033344">
    <property type="term" value="P:cholesterol efflux"/>
    <property type="evidence" value="ECO:0007669"/>
    <property type="project" value="TreeGrafter"/>
</dbReference>
<accession>L5M623</accession>
<gene>
    <name evidence="9" type="ORF">MDA_GLEAN10008953</name>
</gene>
<keyword evidence="5" id="KW-1133">Transmembrane helix</keyword>
<sequence length="209" mass="23407">MGPEEGGDAAQREGEGRRAGSQTSPRAQRFSHLPKRSAVDVEFVELSYSVREGPCWRRRGYKTLLKCLSGKFCRRELIGIMGPSGAGKSTFMNILAGYRESGMKGQILVNGRPRELRTFRKMSCYIMQDDLLLPHLTVWEAMMVSANLKLSEKQEVKKELVTEILTALGLMSCSHTRTALLSGGQRKRLAIALELVNNPPVMFFDEPTR</sequence>
<dbReference type="GO" id="GO:0034041">
    <property type="term" value="F:ABC-type sterol transporter activity"/>
    <property type="evidence" value="ECO:0007669"/>
    <property type="project" value="TreeGrafter"/>
</dbReference>
<dbReference type="SUPFAM" id="SSF52540">
    <property type="entry name" value="P-loop containing nucleoside triphosphate hydrolases"/>
    <property type="match status" value="1"/>
</dbReference>
<feature type="region of interest" description="Disordered" evidence="7">
    <location>
        <begin position="1"/>
        <end position="32"/>
    </location>
</feature>
<keyword evidence="9" id="KW-0067">ATP-binding</keyword>
<dbReference type="InterPro" id="IPR027417">
    <property type="entry name" value="P-loop_NTPase"/>
</dbReference>
<evidence type="ECO:0000256" key="4">
    <source>
        <dbReference type="ARBA" id="ARBA00022692"/>
    </source>
</evidence>
<dbReference type="PANTHER" id="PTHR48041">
    <property type="entry name" value="ABC TRANSPORTER G FAMILY MEMBER 28"/>
    <property type="match status" value="1"/>
</dbReference>
<dbReference type="Proteomes" id="UP000010556">
    <property type="component" value="Unassembled WGS sequence"/>
</dbReference>
<evidence type="ECO:0000256" key="7">
    <source>
        <dbReference type="SAM" id="MobiDB-lite"/>
    </source>
</evidence>
<keyword evidence="10" id="KW-1185">Reference proteome</keyword>
<dbReference type="EMBL" id="KB103369">
    <property type="protein sequence ID" value="ELK34069.1"/>
    <property type="molecule type" value="Genomic_DNA"/>
</dbReference>
<keyword evidence="9" id="KW-0547">Nucleotide-binding</keyword>
<proteinExistence type="inferred from homology"/>
<dbReference type="GO" id="GO:0042632">
    <property type="term" value="P:cholesterol homeostasis"/>
    <property type="evidence" value="ECO:0007669"/>
    <property type="project" value="TreeGrafter"/>
</dbReference>
<evidence type="ECO:0000256" key="5">
    <source>
        <dbReference type="ARBA" id="ARBA00022989"/>
    </source>
</evidence>